<dbReference type="PANTHER" id="PTHR34824:SF1">
    <property type="entry name" value="HEAT-INDUCIBLE TRANSCRIPTION REPRESSOR HRCA"/>
    <property type="match status" value="1"/>
</dbReference>
<dbReference type="EMBL" id="LTBM01000004">
    <property type="protein sequence ID" value="KXT29264.1"/>
    <property type="molecule type" value="Genomic_DNA"/>
</dbReference>
<evidence type="ECO:0000313" key="8">
    <source>
        <dbReference type="EMBL" id="RAM57848.1"/>
    </source>
</evidence>
<evidence type="ECO:0000256" key="5">
    <source>
        <dbReference type="HAMAP-Rule" id="MF_00081"/>
    </source>
</evidence>
<dbReference type="AlphaFoldDB" id="A0A139JQZ6"/>
<evidence type="ECO:0000256" key="3">
    <source>
        <dbReference type="ARBA" id="ARBA00023016"/>
    </source>
</evidence>
<comment type="function">
    <text evidence="5">Negative regulator of class I heat shock genes (grpE-dnaK-dnaJ and groELS operons). Prevents heat-shock induction of these operons.</text>
</comment>
<keyword evidence="3 5" id="KW-0346">Stress response</keyword>
<evidence type="ECO:0000256" key="2">
    <source>
        <dbReference type="ARBA" id="ARBA00023015"/>
    </source>
</evidence>
<evidence type="ECO:0000313" key="9">
    <source>
        <dbReference type="Proteomes" id="UP000070069"/>
    </source>
</evidence>
<dbReference type="PANTHER" id="PTHR34824">
    <property type="entry name" value="HEAT-INDUCIBLE TRANSCRIPTION REPRESSOR HRCA"/>
    <property type="match status" value="1"/>
</dbReference>
<dbReference type="SUPFAM" id="SSF46785">
    <property type="entry name" value="Winged helix' DNA-binding domain"/>
    <property type="match status" value="1"/>
</dbReference>
<dbReference type="Gene3D" id="3.30.390.60">
    <property type="entry name" value="Heat-inducible transcription repressor hrca homolog, domain 3"/>
    <property type="match status" value="1"/>
</dbReference>
<comment type="caution">
    <text evidence="7">The sequence shown here is derived from an EMBL/GenBank/DDBJ whole genome shotgun (WGS) entry which is preliminary data.</text>
</comment>
<dbReference type="InterPro" id="IPR021153">
    <property type="entry name" value="HrcA_C"/>
</dbReference>
<dbReference type="Gene3D" id="1.10.10.10">
    <property type="entry name" value="Winged helix-like DNA-binding domain superfamily/Winged helix DNA-binding domain"/>
    <property type="match status" value="1"/>
</dbReference>
<dbReference type="Proteomes" id="UP000070069">
    <property type="component" value="Unassembled WGS sequence"/>
</dbReference>
<dbReference type="GO" id="GO:0045892">
    <property type="term" value="P:negative regulation of DNA-templated transcription"/>
    <property type="evidence" value="ECO:0007669"/>
    <property type="project" value="UniProtKB-UniRule"/>
</dbReference>
<dbReference type="NCBIfam" id="TIGR00331">
    <property type="entry name" value="hrcA"/>
    <property type="match status" value="1"/>
</dbReference>
<keyword evidence="2 5" id="KW-0805">Transcription regulation</keyword>
<name>A0A139JQZ6_9MOLU</name>
<evidence type="ECO:0000259" key="6">
    <source>
        <dbReference type="Pfam" id="PF01628"/>
    </source>
</evidence>
<dbReference type="Gene3D" id="3.30.450.40">
    <property type="match status" value="1"/>
</dbReference>
<dbReference type="PATRIC" id="fig|203274.3.peg.367"/>
<keyword evidence="4 5" id="KW-0804">Transcription</keyword>
<dbReference type="OrthoDB" id="9783139at2"/>
<comment type="similarity">
    <text evidence="5">Belongs to the HrcA family.</text>
</comment>
<feature type="domain" description="Heat-inducible transcription repressor HrcA C-terminal" evidence="6">
    <location>
        <begin position="106"/>
        <end position="331"/>
    </location>
</feature>
<dbReference type="InterPro" id="IPR023120">
    <property type="entry name" value="WHTH_transcript_rep_HrcA_IDD"/>
</dbReference>
<dbReference type="InterPro" id="IPR002571">
    <property type="entry name" value="HrcA"/>
</dbReference>
<protein>
    <recommendedName>
        <fullName evidence="5">Heat-inducible transcription repressor HrcA</fullName>
    </recommendedName>
</protein>
<dbReference type="SUPFAM" id="SSF55781">
    <property type="entry name" value="GAF domain-like"/>
    <property type="match status" value="1"/>
</dbReference>
<reference evidence="8 10" key="1">
    <citation type="submission" date="2014-04" db="EMBL/GenBank/DDBJ databases">
        <title>Genome study of Napier grass stunt phytoplasma.</title>
        <authorList>
            <person name="Kawicha P."/>
            <person name="Dickinson M."/>
            <person name="Hodgetts J."/>
        </authorList>
    </citation>
    <scope>NUCLEOTIDE SEQUENCE [LARGE SCALE GENOMIC DNA]</scope>
    <source>
        <strain evidence="8 10">NGS-S10</strain>
    </source>
</reference>
<dbReference type="InterPro" id="IPR036388">
    <property type="entry name" value="WH-like_DNA-bd_sf"/>
</dbReference>
<dbReference type="GO" id="GO:0003677">
    <property type="term" value="F:DNA binding"/>
    <property type="evidence" value="ECO:0007669"/>
    <property type="project" value="InterPro"/>
</dbReference>
<accession>A0A139JQZ6</accession>
<dbReference type="HAMAP" id="MF_00081">
    <property type="entry name" value="HrcA"/>
    <property type="match status" value="1"/>
</dbReference>
<dbReference type="InterPro" id="IPR036390">
    <property type="entry name" value="WH_DNA-bd_sf"/>
</dbReference>
<dbReference type="PIRSF" id="PIRSF005485">
    <property type="entry name" value="HrcA"/>
    <property type="match status" value="1"/>
</dbReference>
<dbReference type="Proteomes" id="UP000249343">
    <property type="component" value="Unassembled WGS sequence"/>
</dbReference>
<proteinExistence type="inferred from homology"/>
<evidence type="ECO:0000256" key="1">
    <source>
        <dbReference type="ARBA" id="ARBA00022491"/>
    </source>
</evidence>
<sequence length="353" mass="41754">MLSDRKKMILKAVIENYSKKIKPIGSKLLTSLPYLKFSSATIRYDMVELEKEGYLIKNHKSSGRIPSLQGYIFYLKNLMTRKDSKAPFQIISLFEKILNKKNLNKDSILKEVLELLCNLTDYVTMGVIPNVFKTNKVSKISFILLDNLKAMVIIITDKGNLRYQNIFLSKKEYFFLISKIEKITEFLNNLLFNKYLFEALKIIQSDIIQDEIKKRIFKYPENLIKFLIEVFYLFTKSNSYIYGISNFVNKYNFVNDQIMKEIMKMFDSQELQKVFLNFSNSNNNIYKLVNQITLWPYSEFIIISIPYKISKNEKGFIGILGPIIMKYNKIIPILEYLSAHLTYLFEERYYKQL</sequence>
<reference evidence="7 9" key="2">
    <citation type="submission" date="2016-02" db="EMBL/GenBank/DDBJ databases">
        <title>A draft genome sequence of Candidatus Phytoplasma oryzae strain Mbita1, the causative agent of Napier Grass stunt disease in Kenya.</title>
        <authorList>
            <person name="Fischer A."/>
            <person name="Santa-Cruz I."/>
            <person name="Wambua L."/>
            <person name="Olds C."/>
            <person name="Midega C."/>
            <person name="Dickinson M."/>
            <person name="Kawicha P."/>
            <person name="Khan Z."/>
            <person name="Masiga D."/>
            <person name="Jores J."/>
            <person name="Bernd S."/>
        </authorList>
    </citation>
    <scope>NUCLEOTIDE SEQUENCE [LARGE SCALE GENOMIC DNA]</scope>
    <source>
        <strain evidence="7">Mbita1</strain>
    </source>
</reference>
<evidence type="ECO:0000313" key="7">
    <source>
        <dbReference type="EMBL" id="KXT29264.1"/>
    </source>
</evidence>
<gene>
    <name evidence="5 7" type="primary">hrcA</name>
    <name evidence="7" type="ORF">AXA84_0211</name>
    <name evidence="8" type="ORF">DH96_00785</name>
</gene>
<dbReference type="Pfam" id="PF01628">
    <property type="entry name" value="HrcA"/>
    <property type="match status" value="1"/>
</dbReference>
<dbReference type="InterPro" id="IPR029016">
    <property type="entry name" value="GAF-like_dom_sf"/>
</dbReference>
<dbReference type="RefSeq" id="WP_066540264.1">
    <property type="nucleotide sequence ID" value="NZ_JHUK01000002.1"/>
</dbReference>
<keyword evidence="1 5" id="KW-0678">Repressor</keyword>
<evidence type="ECO:0000313" key="10">
    <source>
        <dbReference type="Proteomes" id="UP000249343"/>
    </source>
</evidence>
<dbReference type="EMBL" id="JHUK01000002">
    <property type="protein sequence ID" value="RAM57848.1"/>
    <property type="molecule type" value="Genomic_DNA"/>
</dbReference>
<keyword evidence="10" id="KW-1185">Reference proteome</keyword>
<organism evidence="7 9">
    <name type="scientific">Candidatus Phytoplasma oryzae</name>
    <dbReference type="NCBI Taxonomy" id="203274"/>
    <lineage>
        <taxon>Bacteria</taxon>
        <taxon>Bacillati</taxon>
        <taxon>Mycoplasmatota</taxon>
        <taxon>Mollicutes</taxon>
        <taxon>Acholeplasmatales</taxon>
        <taxon>Acholeplasmataceae</taxon>
        <taxon>Candidatus Phytoplasma</taxon>
        <taxon>16SrXI (Rice yellow dwarf group)</taxon>
    </lineage>
</organism>
<evidence type="ECO:0000256" key="4">
    <source>
        <dbReference type="ARBA" id="ARBA00023163"/>
    </source>
</evidence>